<dbReference type="Proteomes" id="UP000703720">
    <property type="component" value="Unassembled WGS sequence"/>
</dbReference>
<comment type="caution">
    <text evidence="2">The sequence shown here is derived from an EMBL/GenBank/DDBJ whole genome shotgun (WGS) entry which is preliminary data.</text>
</comment>
<gene>
    <name evidence="2" type="ORF">JOF42_000417</name>
</gene>
<organism evidence="2 3">
    <name type="scientific">Microbacterium phyllosphaerae</name>
    <dbReference type="NCBI Taxonomy" id="124798"/>
    <lineage>
        <taxon>Bacteria</taxon>
        <taxon>Bacillati</taxon>
        <taxon>Actinomycetota</taxon>
        <taxon>Actinomycetes</taxon>
        <taxon>Micrococcales</taxon>
        <taxon>Microbacteriaceae</taxon>
        <taxon>Microbacterium</taxon>
    </lineage>
</organism>
<dbReference type="EMBL" id="JAGIOA010000001">
    <property type="protein sequence ID" value="MBP2376922.1"/>
    <property type="molecule type" value="Genomic_DNA"/>
</dbReference>
<accession>A0ABS4WL38</accession>
<evidence type="ECO:0000256" key="1">
    <source>
        <dbReference type="SAM" id="MobiDB-lite"/>
    </source>
</evidence>
<proteinExistence type="predicted"/>
<feature type="region of interest" description="Disordered" evidence="1">
    <location>
        <begin position="341"/>
        <end position="370"/>
    </location>
</feature>
<keyword evidence="3" id="KW-1185">Reference proteome</keyword>
<dbReference type="RefSeq" id="WP_210096339.1">
    <property type="nucleotide sequence ID" value="NZ_BAAAIO010000001.1"/>
</dbReference>
<protein>
    <recommendedName>
        <fullName evidence="4">Alpha/beta hydrolase</fullName>
    </recommendedName>
</protein>
<evidence type="ECO:0000313" key="2">
    <source>
        <dbReference type="EMBL" id="MBP2376922.1"/>
    </source>
</evidence>
<evidence type="ECO:0000313" key="3">
    <source>
        <dbReference type="Proteomes" id="UP000703720"/>
    </source>
</evidence>
<sequence length="436" mass="46365">MTGLTIDHGGAIAVDPDALRDVAHRLDATAALYAQARTALSEAHRIIVDTPGFTEYVDTVALWAAGVRAATLHSECQETASSTLLMADVYEYVELRAEAEMLAHSDPSTAQRLMVQADGLAAHDERVAARADELIAEWVTTRFEGLDGNPFLPSIYDQLFGTAAFVGAASGLGKVLPGETLWARGDAVRVTPVKTSSPGGAPSGLAGSLGRMPVTDGAQIAVEKYSFADGRAKYVVYLKGTQSIGWGDKQPFDMKSNAELYVGGSMPASYRSTLDALEAAGARPGDEVDVVAHSQSGMIAAHLSMESEFDVPMQITAGSPVEPTLDDDQTIVQLRHTDDMVNSLAGGGSPEGTGSPDSVVISNQGDPEDTLGDFVLDAHQLDSYIETAEEADAAGDLRIEALDEFWKELDEAEVIERTEYHAERVDSPARTHRSRG</sequence>
<reference evidence="2 3" key="1">
    <citation type="submission" date="2021-03" db="EMBL/GenBank/DDBJ databases">
        <title>Sequencing the genomes of 1000 actinobacteria strains.</title>
        <authorList>
            <person name="Klenk H.-P."/>
        </authorList>
    </citation>
    <scope>NUCLEOTIDE SEQUENCE [LARGE SCALE GENOMIC DNA]</scope>
    <source>
        <strain evidence="2 3">DSM 13468</strain>
    </source>
</reference>
<name>A0ABS4WL38_9MICO</name>
<evidence type="ECO:0008006" key="4">
    <source>
        <dbReference type="Google" id="ProtNLM"/>
    </source>
</evidence>